<protein>
    <submittedName>
        <fullName evidence="4">Putative circadian clock protein, KaiC</fullName>
        <ecNumber evidence="4">2.7.11.1</ecNumber>
    </submittedName>
</protein>
<evidence type="ECO:0000313" key="4">
    <source>
        <dbReference type="EMBL" id="ADU30486.1"/>
    </source>
</evidence>
<dbReference type="PRINTS" id="PR01874">
    <property type="entry name" value="DNAREPAIRADA"/>
</dbReference>
<dbReference type="AlphaFoldDB" id="E6U2A8"/>
<organism evidence="4 5">
    <name type="scientific">Evansella cellulosilytica (strain ATCC 21833 / DSM 2522 / FERM P-1141 / JCM 9156 / N-4)</name>
    <name type="common">Bacillus cellulosilyticus</name>
    <dbReference type="NCBI Taxonomy" id="649639"/>
    <lineage>
        <taxon>Bacteria</taxon>
        <taxon>Bacillati</taxon>
        <taxon>Bacillota</taxon>
        <taxon>Bacilli</taxon>
        <taxon>Bacillales</taxon>
        <taxon>Bacillaceae</taxon>
        <taxon>Evansella</taxon>
    </lineage>
</organism>
<dbReference type="SUPFAM" id="SSF52540">
    <property type="entry name" value="P-loop containing nucleoside triphosphate hydrolases"/>
    <property type="match status" value="1"/>
</dbReference>
<dbReference type="OrthoDB" id="9783783at2"/>
<dbReference type="GO" id="GO:0005524">
    <property type="term" value="F:ATP binding"/>
    <property type="evidence" value="ECO:0007669"/>
    <property type="project" value="UniProtKB-KW"/>
</dbReference>
<evidence type="ECO:0000259" key="3">
    <source>
        <dbReference type="PROSITE" id="PS51146"/>
    </source>
</evidence>
<sequence>MYTYTTSGIEGLDYILNGGFPTGSSILLEGAPGTGKTILGMQFLYDGALNNNESGIYITFEEFPDQIYNDMDSFGWDIKSLEKENKLRVICISPDVLLEQMKKSNGIFDQVIKEINCKRIVIDSLSLFSFGMENQKEARDNIYTIRNILRKHRLSSILIHEQTNKSEEEIPFVSYVLDGVIRLSLQGHHTIYRKRTLEVLKMRGCCIKEGEHIYRINNAGIDLIPSLSMVEDKAITLHEDTTISTGVPALDRLLLGGIQKGTSLILDTNSKANYKYFIGSIISKRALAGENIVILLSSLMTILDMEHLYRLFGVDIEALAKQKKIYFIEHYDRPIPDAYKSSVIKVHNFDNEQYNKAIIETLTPVVEKSLERDERWFIYYDLNTVVSQRGRDFVKKHFPAEVAKTSSSGITLLALCNFTEIGSETASFLERTCNGVLQTWVDGNYQYFQVRKSPQGIMSQPLLVQNIQSKPFIRLI</sequence>
<dbReference type="EC" id="2.7.11.1" evidence="4"/>
<dbReference type="RefSeq" id="WP_013488821.1">
    <property type="nucleotide sequence ID" value="NC_014829.1"/>
</dbReference>
<dbReference type="InterPro" id="IPR014774">
    <property type="entry name" value="KaiC-like_dom"/>
</dbReference>
<dbReference type="HOGENOM" id="CLU_573249_0_0_9"/>
<evidence type="ECO:0000313" key="5">
    <source>
        <dbReference type="Proteomes" id="UP000001401"/>
    </source>
</evidence>
<keyword evidence="5" id="KW-1185">Reference proteome</keyword>
<keyword evidence="2" id="KW-0067">ATP-binding</keyword>
<dbReference type="Proteomes" id="UP000001401">
    <property type="component" value="Chromosome"/>
</dbReference>
<dbReference type="Pfam" id="PF06745">
    <property type="entry name" value="ATPase"/>
    <property type="match status" value="1"/>
</dbReference>
<dbReference type="KEGG" id="bco:Bcell_2226"/>
<dbReference type="STRING" id="649639.Bcell_2226"/>
<name>E6U2A8_EVAC2</name>
<dbReference type="Gene3D" id="3.40.50.300">
    <property type="entry name" value="P-loop containing nucleotide triphosphate hydrolases"/>
    <property type="match status" value="2"/>
</dbReference>
<gene>
    <name evidence="4" type="ordered locus">Bcell_2226</name>
</gene>
<feature type="domain" description="KaiC" evidence="3">
    <location>
        <begin position="3"/>
        <end position="237"/>
    </location>
</feature>
<keyword evidence="1" id="KW-0547">Nucleotide-binding</keyword>
<dbReference type="EMBL" id="CP002394">
    <property type="protein sequence ID" value="ADU30486.1"/>
    <property type="molecule type" value="Genomic_DNA"/>
</dbReference>
<keyword evidence="4" id="KW-0808">Transferase</keyword>
<dbReference type="GO" id="GO:0004674">
    <property type="term" value="F:protein serine/threonine kinase activity"/>
    <property type="evidence" value="ECO:0007669"/>
    <property type="project" value="UniProtKB-EC"/>
</dbReference>
<dbReference type="PROSITE" id="PS51146">
    <property type="entry name" value="KAIC"/>
    <property type="match status" value="1"/>
</dbReference>
<dbReference type="eggNOG" id="COG0467">
    <property type="taxonomic scope" value="Bacteria"/>
</dbReference>
<evidence type="ECO:0000256" key="1">
    <source>
        <dbReference type="ARBA" id="ARBA00022741"/>
    </source>
</evidence>
<proteinExistence type="predicted"/>
<evidence type="ECO:0000256" key="2">
    <source>
        <dbReference type="ARBA" id="ARBA00022840"/>
    </source>
</evidence>
<dbReference type="InterPro" id="IPR027417">
    <property type="entry name" value="P-loop_NTPase"/>
</dbReference>
<accession>E6U2A8</accession>
<reference evidence="4 5" key="1">
    <citation type="submission" date="2010-12" db="EMBL/GenBank/DDBJ databases">
        <title>Complete sequence of Bacillus cellulosilyticus DSM 2522.</title>
        <authorList>
            <consortium name="US DOE Joint Genome Institute"/>
            <person name="Lucas S."/>
            <person name="Copeland A."/>
            <person name="Lapidus A."/>
            <person name="Cheng J.-F."/>
            <person name="Bruce D."/>
            <person name="Goodwin L."/>
            <person name="Pitluck S."/>
            <person name="Chertkov O."/>
            <person name="Detter J.C."/>
            <person name="Han C."/>
            <person name="Tapia R."/>
            <person name="Land M."/>
            <person name="Hauser L."/>
            <person name="Jeffries C."/>
            <person name="Kyrpides N."/>
            <person name="Ivanova N."/>
            <person name="Mikhailova N."/>
            <person name="Brumm P."/>
            <person name="Mead D."/>
            <person name="Woyke T."/>
        </authorList>
    </citation>
    <scope>NUCLEOTIDE SEQUENCE [LARGE SCALE GENOMIC DNA]</scope>
    <source>
        <strain evidence="5">ATCC 21833 / DSM 2522 / FERM P-1141 / JCM 9156 / N-4</strain>
    </source>
</reference>
<dbReference type="PANTHER" id="PTHR43637:SF2">
    <property type="entry name" value="PROTEIN GVPD 1"/>
    <property type="match status" value="1"/>
</dbReference>
<dbReference type="InterPro" id="IPR010624">
    <property type="entry name" value="KaiC_dom"/>
</dbReference>
<dbReference type="PANTHER" id="PTHR43637">
    <property type="entry name" value="UPF0273 PROTEIN TM_0370"/>
    <property type="match status" value="1"/>
</dbReference>